<dbReference type="AlphaFoldDB" id="H6RER7"/>
<evidence type="ECO:0000313" key="1">
    <source>
        <dbReference type="EMBL" id="CCF99528.1"/>
    </source>
</evidence>
<gene>
    <name evidence="1" type="ORF">VIS_S18BKA20007</name>
</gene>
<sequence length="34" mass="3990">MRLVFVSFAYLEPYSKKGYFSTFARTIAINNPKE</sequence>
<reference evidence="1" key="1">
    <citation type="journal article" date="2012" name="Environ. Microbiol.">
        <title>Genomic content of uncultured Bacteroidetes from contrasting oceanic provinces in the North Atlantic Ocean.</title>
        <authorList>
            <person name="Gomez-Pereira P.R."/>
            <person name="Schuler M."/>
            <person name="Fuchs B.M."/>
            <person name="Bennke C."/>
            <person name="Teeling H."/>
            <person name="Waldmann J."/>
            <person name="Richter M."/>
            <person name="Barbe V."/>
            <person name="Bataille E."/>
            <person name="Glockner F.O."/>
            <person name="Amann R."/>
        </authorList>
    </citation>
    <scope>NUCLEOTIDE SEQUENCE</scope>
</reference>
<protein>
    <submittedName>
        <fullName evidence="1">Uncharacterized protein</fullName>
    </submittedName>
</protein>
<accession>H6RER7</accession>
<reference evidence="1" key="2">
    <citation type="submission" date="2012-02" db="EMBL/GenBank/DDBJ databases">
        <authorList>
            <person name="Genoscope - CEA"/>
        </authorList>
    </citation>
    <scope>NUCLEOTIDE SEQUENCE</scope>
</reference>
<dbReference type="EMBL" id="FO117582">
    <property type="protein sequence ID" value="CCF99528.1"/>
    <property type="molecule type" value="Genomic_DNA"/>
</dbReference>
<name>H6RER7_9BACT</name>
<proteinExistence type="predicted"/>
<organism evidence="1">
    <name type="scientific">uncultured Flavobacteriia bacterium</name>
    <dbReference type="NCBI Taxonomy" id="212695"/>
    <lineage>
        <taxon>Bacteria</taxon>
        <taxon>Pseudomonadati</taxon>
        <taxon>Bacteroidota</taxon>
        <taxon>Flavobacteriia</taxon>
        <taxon>environmental samples</taxon>
    </lineage>
</organism>